<reference evidence="2 3" key="1">
    <citation type="submission" date="2020-06" db="EMBL/GenBank/DDBJ databases">
        <title>The endosymbiont of the kinetoplastid Bodo saltans is a Paracaedibacter-like alpha-proteobacterium possessing a putative toxin-antitoxin system.</title>
        <authorList>
            <person name="Midha S."/>
            <person name="Rigden D.J."/>
            <person name="Siozios S."/>
            <person name="Hurst G.D.D."/>
            <person name="Jackson A.P."/>
        </authorList>
    </citation>
    <scope>NUCLEOTIDE SEQUENCE [LARGE SCALE GENOMIC DNA]</scope>
    <source>
        <strain evidence="2">Lake Konstanz</strain>
    </source>
</reference>
<organism evidence="2 3">
    <name type="scientific">Candidatus Bodocaedibacter vickermanii</name>
    <dbReference type="NCBI Taxonomy" id="2741701"/>
    <lineage>
        <taxon>Bacteria</taxon>
        <taxon>Pseudomonadati</taxon>
        <taxon>Pseudomonadota</taxon>
        <taxon>Alphaproteobacteria</taxon>
        <taxon>Holosporales</taxon>
        <taxon>Candidatus Paracaedibacteraceae</taxon>
        <taxon>Candidatus Bodocaedibacter</taxon>
    </lineage>
</organism>
<evidence type="ECO:0000313" key="2">
    <source>
        <dbReference type="EMBL" id="QOL20343.1"/>
    </source>
</evidence>
<dbReference type="KEGG" id="pbal:CPBP_01135"/>
<sequence length="163" mass="18982">MRKKIKLSLFISTILLSPLSAAADLDVLDENVQMLDTLVEHTRTQEAKVYQFSQRLKRGRDEIDEFNHLMQIGIHRLKFISFPESSHYSQTLTKLHNDSSKMLSDFSTQVCANIKTWESLMKEYSASLYAQQPEIESAVDVRETQLMSNDYEYYALGKMLRMF</sequence>
<name>A0A7L9RUQ1_9PROT</name>
<gene>
    <name evidence="2" type="ORF">CPBP_01135</name>
</gene>
<dbReference type="Proteomes" id="UP000594001">
    <property type="component" value="Chromosome"/>
</dbReference>
<keyword evidence="1" id="KW-0732">Signal</keyword>
<feature type="chain" id="PRO_5032588316" evidence="1">
    <location>
        <begin position="23"/>
        <end position="163"/>
    </location>
</feature>
<dbReference type="EMBL" id="CP054719">
    <property type="protein sequence ID" value="QOL20343.1"/>
    <property type="molecule type" value="Genomic_DNA"/>
</dbReference>
<keyword evidence="3" id="KW-1185">Reference proteome</keyword>
<dbReference type="RefSeq" id="WP_350331895.1">
    <property type="nucleotide sequence ID" value="NZ_CP054719.1"/>
</dbReference>
<proteinExistence type="predicted"/>
<dbReference type="AlphaFoldDB" id="A0A7L9RUQ1"/>
<protein>
    <submittedName>
        <fullName evidence="2">Uncharacterized protein</fullName>
    </submittedName>
</protein>
<feature type="signal peptide" evidence="1">
    <location>
        <begin position="1"/>
        <end position="22"/>
    </location>
</feature>
<evidence type="ECO:0000313" key="3">
    <source>
        <dbReference type="Proteomes" id="UP000594001"/>
    </source>
</evidence>
<accession>A0A7L9RUQ1</accession>
<evidence type="ECO:0000256" key="1">
    <source>
        <dbReference type="SAM" id="SignalP"/>
    </source>
</evidence>